<gene>
    <name evidence="1" type="ORF">BJ138DRAFT_1144060</name>
</gene>
<reference evidence="1" key="1">
    <citation type="journal article" date="2021" name="New Phytol.">
        <title>Evolutionary innovations through gain and loss of genes in the ectomycorrhizal Boletales.</title>
        <authorList>
            <person name="Wu G."/>
            <person name="Miyauchi S."/>
            <person name="Morin E."/>
            <person name="Kuo A."/>
            <person name="Drula E."/>
            <person name="Varga T."/>
            <person name="Kohler A."/>
            <person name="Feng B."/>
            <person name="Cao Y."/>
            <person name="Lipzen A."/>
            <person name="Daum C."/>
            <person name="Hundley H."/>
            <person name="Pangilinan J."/>
            <person name="Johnson J."/>
            <person name="Barry K."/>
            <person name="LaButti K."/>
            <person name="Ng V."/>
            <person name="Ahrendt S."/>
            <person name="Min B."/>
            <person name="Choi I.G."/>
            <person name="Park H."/>
            <person name="Plett J.M."/>
            <person name="Magnuson J."/>
            <person name="Spatafora J.W."/>
            <person name="Nagy L.G."/>
            <person name="Henrissat B."/>
            <person name="Grigoriev I.V."/>
            <person name="Yang Z.L."/>
            <person name="Xu J."/>
            <person name="Martin F.M."/>
        </authorList>
    </citation>
    <scope>NUCLEOTIDE SEQUENCE</scope>
    <source>
        <strain evidence="1">ATCC 28755</strain>
    </source>
</reference>
<dbReference type="EMBL" id="MU267615">
    <property type="protein sequence ID" value="KAH7914331.1"/>
    <property type="molecule type" value="Genomic_DNA"/>
</dbReference>
<keyword evidence="2" id="KW-1185">Reference proteome</keyword>
<organism evidence="1 2">
    <name type="scientific">Hygrophoropsis aurantiaca</name>
    <dbReference type="NCBI Taxonomy" id="72124"/>
    <lineage>
        <taxon>Eukaryota</taxon>
        <taxon>Fungi</taxon>
        <taxon>Dikarya</taxon>
        <taxon>Basidiomycota</taxon>
        <taxon>Agaricomycotina</taxon>
        <taxon>Agaricomycetes</taxon>
        <taxon>Agaricomycetidae</taxon>
        <taxon>Boletales</taxon>
        <taxon>Coniophorineae</taxon>
        <taxon>Hygrophoropsidaceae</taxon>
        <taxon>Hygrophoropsis</taxon>
    </lineage>
</organism>
<protein>
    <submittedName>
        <fullName evidence="1">Uncharacterized protein</fullName>
    </submittedName>
</protein>
<evidence type="ECO:0000313" key="1">
    <source>
        <dbReference type="EMBL" id="KAH7914331.1"/>
    </source>
</evidence>
<proteinExistence type="predicted"/>
<name>A0ACB8ALB9_9AGAM</name>
<accession>A0ACB8ALB9</accession>
<sequence>MSDHYIPPPPTYELSQQGHDQKIPDQLQASFVVPKTPIGKVNEEDDEYGQDHVDNTSASKELQYQAAFFQPLQIKKRSPSGNGAQRSSRPLPPNPAEAHAYNRQVNSSPHGHHYLPEKAQSHNAYHYGAPPFSAGSPYTHNSVPISPISNSAHAPFDAPPNFHGGSRPFKPNQRSEQASSFYPRASQFGFQNALSSSTRNPPTRVNFDPSVAYANSLSQHSAHSNEHRAVDPAALYSSAVSSHLHPSSATTNSQYPYPSAS</sequence>
<evidence type="ECO:0000313" key="2">
    <source>
        <dbReference type="Proteomes" id="UP000790377"/>
    </source>
</evidence>
<comment type="caution">
    <text evidence="1">The sequence shown here is derived from an EMBL/GenBank/DDBJ whole genome shotgun (WGS) entry which is preliminary data.</text>
</comment>
<dbReference type="Proteomes" id="UP000790377">
    <property type="component" value="Unassembled WGS sequence"/>
</dbReference>